<sequence length="207" mass="22887">IEGSSGRVALTAAFGNSVSALLRHVPMALLTRYVEYILREVPILCAVAARLLAGIDMLLTPDNYDNLKSGCGMPDFEPVDLEPEDEKDEDKALEASGGCSPEDHGETRELTSRISCQLIRSSAGKYGKKESTNNSERCCRHLCGFKLNQGDRRRRPKSTPQPAATARTRDPTVTRRMPGGAERTRRRGTRRHRRVHGMADLRPAMPS</sequence>
<feature type="non-terminal residue" evidence="2">
    <location>
        <position position="1"/>
    </location>
</feature>
<reference evidence="2" key="1">
    <citation type="journal article" date="2018" name="PLoS Negl. Trop. Dis.">
        <title>Sialome diversity of ticks revealed by RNAseq of single tick salivary glands.</title>
        <authorList>
            <person name="Perner J."/>
            <person name="Kropackova S."/>
            <person name="Kopacek P."/>
            <person name="Ribeiro J.M."/>
        </authorList>
    </citation>
    <scope>NUCLEOTIDE SEQUENCE</scope>
    <source>
        <strain evidence="2">Siblings of single egg batch collected in Ceske Budejovice</strain>
        <tissue evidence="2">Salivary glands</tissue>
    </source>
</reference>
<evidence type="ECO:0000313" key="2">
    <source>
        <dbReference type="EMBL" id="JAR88220.1"/>
    </source>
</evidence>
<name>A0A147BBR9_IXORI</name>
<feature type="region of interest" description="Disordered" evidence="1">
    <location>
        <begin position="150"/>
        <end position="207"/>
    </location>
</feature>
<organism evidence="2">
    <name type="scientific">Ixodes ricinus</name>
    <name type="common">Common tick</name>
    <name type="synonym">Acarus ricinus</name>
    <dbReference type="NCBI Taxonomy" id="34613"/>
    <lineage>
        <taxon>Eukaryota</taxon>
        <taxon>Metazoa</taxon>
        <taxon>Ecdysozoa</taxon>
        <taxon>Arthropoda</taxon>
        <taxon>Chelicerata</taxon>
        <taxon>Arachnida</taxon>
        <taxon>Acari</taxon>
        <taxon>Parasitiformes</taxon>
        <taxon>Ixodida</taxon>
        <taxon>Ixodoidea</taxon>
        <taxon>Ixodidae</taxon>
        <taxon>Ixodinae</taxon>
        <taxon>Ixodes</taxon>
    </lineage>
</organism>
<accession>A0A147BBR9</accession>
<proteinExistence type="predicted"/>
<feature type="compositionally biased region" description="Basic residues" evidence="1">
    <location>
        <begin position="184"/>
        <end position="196"/>
    </location>
</feature>
<feature type="compositionally biased region" description="Basic and acidic residues" evidence="1">
    <location>
        <begin position="101"/>
        <end position="111"/>
    </location>
</feature>
<dbReference type="EMBL" id="GEGO01007184">
    <property type="protein sequence ID" value="JAR88220.1"/>
    <property type="molecule type" value="Transcribed_RNA"/>
</dbReference>
<dbReference type="AlphaFoldDB" id="A0A147BBR9"/>
<feature type="compositionally biased region" description="Acidic residues" evidence="1">
    <location>
        <begin position="77"/>
        <end position="88"/>
    </location>
</feature>
<protein>
    <submittedName>
        <fullName evidence="2">Uncharacterized protein</fullName>
    </submittedName>
</protein>
<evidence type="ECO:0000256" key="1">
    <source>
        <dbReference type="SAM" id="MobiDB-lite"/>
    </source>
</evidence>
<feature type="region of interest" description="Disordered" evidence="1">
    <location>
        <begin position="75"/>
        <end position="111"/>
    </location>
</feature>